<dbReference type="PANTHER" id="PTHR46082:SF6">
    <property type="entry name" value="AAA+ ATPASE DOMAIN-CONTAINING PROTEIN-RELATED"/>
    <property type="match status" value="1"/>
</dbReference>
<name>A0A3D8QNM9_9HELO</name>
<dbReference type="EMBL" id="PDLM01000013">
    <property type="protein sequence ID" value="RDW63389.1"/>
    <property type="molecule type" value="Genomic_DNA"/>
</dbReference>
<dbReference type="InterPro" id="IPR027417">
    <property type="entry name" value="P-loop_NTPase"/>
</dbReference>
<accession>A0A3D8QNM9</accession>
<sequence>MATPASKENLDIQALLDTLFEEILNIFAEIDYFSKESSPTIFLVYAHENPSVGNANAAWAVQLIDWLGKVQSRTFSDRSLVPGFWATREDNFASVHDVLSNQFCLLPARSPVARGKRVTRVDKVIVCCSEVLQSYFEDSRMHGYINAVKDFYSDMEKEHQDADTIENGIRKLVQQYRDKDGFHHVVTELVFLEIRSSRATRLHDIIPVVFNGNDIKYLPYFDETETVWMKVRDVPSMLHPCQALHKLFFKVLRRLYEDQERTIKELEDFYWKCTQSQLSQGSLPEYEAFMNTISTEKRKTLRNLDKNLYASIRVGTQLASQPSAIFFVPFERNPNFVGRECIILELDKKLSSSTVCQRVALWGLGGTGKTQIALEYAFRRRDATPECAVFWIPAISIATFEKAYLDIGKLLKIPGISEPMADAKNLVREKLNDEKTGQWLIIVDNADDIDVLSQETGIDNLPLIDYLPSSSKGSIIFTTRTRVAAVEQVDTQENRIKVAAMSTKEAKDLLEATLGETATNQEPGAVDELLNMLAHLPLAIIQAASFISKNGIQLEKYISMFNSSETNTINMLSRNFEDRNRYRGMKNPIATTWLISFERIQKENPLAVDYLSFIACVSRENIPQSLLPAGVTELDELEAVGTLTAYSFLTKQENPTIFDMHRLVHLVIRNWLRSQNQLARQAEITLSRLLEVLPYGGHEHYNIWKQYLPHANYIVTLAEEFIEWETRAKLLEKIGRCQQSIGQDRVAEEIYQKLLELRKSKLGENNILTLAIKNEVGYALSRQGKFADAEKIYQETLALQEKVLGKEHPETLTSMSNVATALSDQGKYADAEKMHQETLALQEKVLGKEHPATLISMMWMATILGNQGNYIESEKMYAQILKTQEKVLGKEHPYTQRSRSNLKGALREQGKHAEVEAIVGGCQ</sequence>
<evidence type="ECO:0000313" key="3">
    <source>
        <dbReference type="Proteomes" id="UP000256645"/>
    </source>
</evidence>
<dbReference type="InterPro" id="IPR002182">
    <property type="entry name" value="NB-ARC"/>
</dbReference>
<organism evidence="2 3">
    <name type="scientific">Coleophoma cylindrospora</name>
    <dbReference type="NCBI Taxonomy" id="1849047"/>
    <lineage>
        <taxon>Eukaryota</taxon>
        <taxon>Fungi</taxon>
        <taxon>Dikarya</taxon>
        <taxon>Ascomycota</taxon>
        <taxon>Pezizomycotina</taxon>
        <taxon>Leotiomycetes</taxon>
        <taxon>Helotiales</taxon>
        <taxon>Dermateaceae</taxon>
        <taxon>Coleophoma</taxon>
    </lineage>
</organism>
<dbReference type="InterPro" id="IPR019734">
    <property type="entry name" value="TPR_rpt"/>
</dbReference>
<proteinExistence type="predicted"/>
<dbReference type="GO" id="GO:0043531">
    <property type="term" value="F:ADP binding"/>
    <property type="evidence" value="ECO:0007669"/>
    <property type="project" value="InterPro"/>
</dbReference>
<dbReference type="Gene3D" id="3.40.50.300">
    <property type="entry name" value="P-loop containing nucleotide triphosphate hydrolases"/>
    <property type="match status" value="1"/>
</dbReference>
<dbReference type="SMART" id="SM00028">
    <property type="entry name" value="TPR"/>
    <property type="match status" value="3"/>
</dbReference>
<dbReference type="SUPFAM" id="SSF52540">
    <property type="entry name" value="P-loop containing nucleoside triphosphate hydrolases"/>
    <property type="match status" value="1"/>
</dbReference>
<dbReference type="SUPFAM" id="SSF48452">
    <property type="entry name" value="TPR-like"/>
    <property type="match status" value="2"/>
</dbReference>
<gene>
    <name evidence="2" type="ORF">BP6252_10934</name>
</gene>
<dbReference type="Pfam" id="PF00931">
    <property type="entry name" value="NB-ARC"/>
    <property type="match status" value="1"/>
</dbReference>
<dbReference type="Pfam" id="PF13424">
    <property type="entry name" value="TPR_12"/>
    <property type="match status" value="2"/>
</dbReference>
<feature type="domain" description="NB-ARC" evidence="1">
    <location>
        <begin position="345"/>
        <end position="514"/>
    </location>
</feature>
<dbReference type="STRING" id="1849047.A0A3D8QNM9"/>
<comment type="caution">
    <text evidence="2">The sequence shown here is derived from an EMBL/GenBank/DDBJ whole genome shotgun (WGS) entry which is preliminary data.</text>
</comment>
<dbReference type="OrthoDB" id="1658288at2759"/>
<dbReference type="InterPro" id="IPR011990">
    <property type="entry name" value="TPR-like_helical_dom_sf"/>
</dbReference>
<evidence type="ECO:0000313" key="2">
    <source>
        <dbReference type="EMBL" id="RDW63389.1"/>
    </source>
</evidence>
<dbReference type="Gene3D" id="1.25.40.10">
    <property type="entry name" value="Tetratricopeptide repeat domain"/>
    <property type="match status" value="1"/>
</dbReference>
<reference evidence="2 3" key="1">
    <citation type="journal article" date="2018" name="IMA Fungus">
        <title>IMA Genome-F 9: Draft genome sequence of Annulohypoxylon stygium, Aspergillus mulundensis, Berkeleyomyces basicola (syn. Thielaviopsis basicola), Ceratocystis smalleyi, two Cercospora beticola strains, Coleophoma cylindrospora, Fusarium fracticaudum, Phialophora cf. hyalina, and Morchella septimelata.</title>
        <authorList>
            <person name="Wingfield B.D."/>
            <person name="Bills G.F."/>
            <person name="Dong Y."/>
            <person name="Huang W."/>
            <person name="Nel W.J."/>
            <person name="Swalarsk-Parry B.S."/>
            <person name="Vaghefi N."/>
            <person name="Wilken P.M."/>
            <person name="An Z."/>
            <person name="de Beer Z.W."/>
            <person name="De Vos L."/>
            <person name="Chen L."/>
            <person name="Duong T.A."/>
            <person name="Gao Y."/>
            <person name="Hammerbacher A."/>
            <person name="Kikkert J.R."/>
            <person name="Li Y."/>
            <person name="Li H."/>
            <person name="Li K."/>
            <person name="Li Q."/>
            <person name="Liu X."/>
            <person name="Ma X."/>
            <person name="Naidoo K."/>
            <person name="Pethybridge S.J."/>
            <person name="Sun J."/>
            <person name="Steenkamp E.T."/>
            <person name="van der Nest M.A."/>
            <person name="van Wyk S."/>
            <person name="Wingfield M.J."/>
            <person name="Xiong C."/>
            <person name="Yue Q."/>
            <person name="Zhang X."/>
        </authorList>
    </citation>
    <scope>NUCLEOTIDE SEQUENCE [LARGE SCALE GENOMIC DNA]</scope>
    <source>
        <strain evidence="2 3">BP6252</strain>
    </source>
</reference>
<dbReference type="PANTHER" id="PTHR46082">
    <property type="entry name" value="ATP/GTP-BINDING PROTEIN-RELATED"/>
    <property type="match status" value="1"/>
</dbReference>
<dbReference type="InterPro" id="IPR053137">
    <property type="entry name" value="NLR-like"/>
</dbReference>
<dbReference type="Proteomes" id="UP000256645">
    <property type="component" value="Unassembled WGS sequence"/>
</dbReference>
<evidence type="ECO:0000259" key="1">
    <source>
        <dbReference type="Pfam" id="PF00931"/>
    </source>
</evidence>
<dbReference type="AlphaFoldDB" id="A0A3D8QNM9"/>
<keyword evidence="3" id="KW-1185">Reference proteome</keyword>
<protein>
    <recommendedName>
        <fullName evidence="1">NB-ARC domain-containing protein</fullName>
    </recommendedName>
</protein>